<dbReference type="InterPro" id="IPR018712">
    <property type="entry name" value="Tle1-like_cat"/>
</dbReference>
<sequence>MPLVGPSKYQNNKRLIICCDGTWFNSDNGWVEGTLLDPTGHLQTPSNVTRISRAIPAKTFDGHDQIVFYQSGVGTSWSTVERYVGGATGEGLSENIREAYGFICNNWAEGDEIFLIGFSRGAWTARSIGGLIGSMGLLNKEGLPFFYDVLKDWENAGSLKYKPKLPSALADFKLEAVPGNAQDYLSDYKAKLKHMGMIREPRVMAIGVWDTVGALGIPVSPVMSKLCLPTTVNEYRFNDTGLGNHIQNAFHALSLDETRSPFSPTLWERPPGCHTNLKQVWFPGSHADVGGGYDQTAPADISLAWMMSQLHYCGLEFNRLYVNRLPSLPFSMLRPAPLYATGNPEPKPKQSGLFSTKRATDGNSPFRGWAQGTLHTTQGFPSNLLFSKPRTPGLYRRVDGGTGKRTGHALSDTCEFVHASVRARILLRGPKANDKSGVYRPKALAGWALQDEGPVLQHADTVLGGASSQHEAADKWSAEDGGDWSQRAKDVAQRHSWVYRGRDKAGYEEGHAKVLREDELGHYELELAKMDPLAARAVLGC</sequence>
<feature type="region of interest" description="Disordered" evidence="1">
    <location>
        <begin position="466"/>
        <end position="485"/>
    </location>
</feature>
<dbReference type="AlphaFoldDB" id="A0A6A6PDH6"/>
<dbReference type="EMBL" id="MU001670">
    <property type="protein sequence ID" value="KAF2461900.1"/>
    <property type="molecule type" value="Genomic_DNA"/>
</dbReference>
<name>A0A6A6PDH6_9PEZI</name>
<feature type="domain" description="T6SS Phospholipase effector Tle1-like catalytic" evidence="2">
    <location>
        <begin position="13"/>
        <end position="309"/>
    </location>
</feature>
<reference evidence="3" key="1">
    <citation type="journal article" date="2020" name="Stud. Mycol.">
        <title>101 Dothideomycetes genomes: a test case for predicting lifestyles and emergence of pathogens.</title>
        <authorList>
            <person name="Haridas S."/>
            <person name="Albert R."/>
            <person name="Binder M."/>
            <person name="Bloem J."/>
            <person name="Labutti K."/>
            <person name="Salamov A."/>
            <person name="Andreopoulos B."/>
            <person name="Baker S."/>
            <person name="Barry K."/>
            <person name="Bills G."/>
            <person name="Bluhm B."/>
            <person name="Cannon C."/>
            <person name="Castanera R."/>
            <person name="Culley D."/>
            <person name="Daum C."/>
            <person name="Ezra D."/>
            <person name="Gonzalez J."/>
            <person name="Henrissat B."/>
            <person name="Kuo A."/>
            <person name="Liang C."/>
            <person name="Lipzen A."/>
            <person name="Lutzoni F."/>
            <person name="Magnuson J."/>
            <person name="Mondo S."/>
            <person name="Nolan M."/>
            <person name="Ohm R."/>
            <person name="Pangilinan J."/>
            <person name="Park H.-J."/>
            <person name="Ramirez L."/>
            <person name="Alfaro M."/>
            <person name="Sun H."/>
            <person name="Tritt A."/>
            <person name="Yoshinaga Y."/>
            <person name="Zwiers L.-H."/>
            <person name="Turgeon B."/>
            <person name="Goodwin S."/>
            <person name="Spatafora J."/>
            <person name="Crous P."/>
            <person name="Grigoriev I."/>
        </authorList>
    </citation>
    <scope>NUCLEOTIDE SEQUENCE</scope>
    <source>
        <strain evidence="3">ATCC 16933</strain>
    </source>
</reference>
<dbReference type="Proteomes" id="UP000799766">
    <property type="component" value="Unassembled WGS sequence"/>
</dbReference>
<keyword evidence="4" id="KW-1185">Reference proteome</keyword>
<proteinExistence type="predicted"/>
<evidence type="ECO:0000256" key="1">
    <source>
        <dbReference type="SAM" id="MobiDB-lite"/>
    </source>
</evidence>
<dbReference type="OrthoDB" id="3057168at2759"/>
<evidence type="ECO:0000259" key="2">
    <source>
        <dbReference type="Pfam" id="PF09994"/>
    </source>
</evidence>
<dbReference type="InterPro" id="IPR029058">
    <property type="entry name" value="AB_hydrolase_fold"/>
</dbReference>
<dbReference type="Pfam" id="PF09994">
    <property type="entry name" value="T6SS_Tle1-like_cat"/>
    <property type="match status" value="1"/>
</dbReference>
<dbReference type="PANTHER" id="PTHR33840">
    <property type="match status" value="1"/>
</dbReference>
<gene>
    <name evidence="3" type="ORF">BDY21DRAFT_3243</name>
</gene>
<dbReference type="PANTHER" id="PTHR33840:SF1">
    <property type="entry name" value="TLE1 PHOSPHOLIPASE DOMAIN-CONTAINING PROTEIN"/>
    <property type="match status" value="1"/>
</dbReference>
<evidence type="ECO:0000313" key="4">
    <source>
        <dbReference type="Proteomes" id="UP000799766"/>
    </source>
</evidence>
<organism evidence="3 4">
    <name type="scientific">Lineolata rhizophorae</name>
    <dbReference type="NCBI Taxonomy" id="578093"/>
    <lineage>
        <taxon>Eukaryota</taxon>
        <taxon>Fungi</taxon>
        <taxon>Dikarya</taxon>
        <taxon>Ascomycota</taxon>
        <taxon>Pezizomycotina</taxon>
        <taxon>Dothideomycetes</taxon>
        <taxon>Dothideomycetes incertae sedis</taxon>
        <taxon>Lineolatales</taxon>
        <taxon>Lineolataceae</taxon>
        <taxon>Lineolata</taxon>
    </lineage>
</organism>
<protein>
    <recommendedName>
        <fullName evidence="2">T6SS Phospholipase effector Tle1-like catalytic domain-containing protein</fullName>
    </recommendedName>
</protein>
<evidence type="ECO:0000313" key="3">
    <source>
        <dbReference type="EMBL" id="KAF2461900.1"/>
    </source>
</evidence>
<dbReference type="SUPFAM" id="SSF53474">
    <property type="entry name" value="alpha/beta-Hydrolases"/>
    <property type="match status" value="1"/>
</dbReference>
<accession>A0A6A6PDH6</accession>